<gene>
    <name evidence="2" type="ORF">HMPREF2128_02790</name>
</gene>
<reference evidence="2 3" key="1">
    <citation type="submission" date="2014-07" db="EMBL/GenBank/DDBJ databases">
        <authorList>
            <person name="McCorrison J."/>
            <person name="Sanka R."/>
            <person name="Torralba M."/>
            <person name="Gillis M."/>
            <person name="Haft D.H."/>
            <person name="Methe B."/>
            <person name="Sutton G."/>
            <person name="Nelson K.E."/>
        </authorList>
    </citation>
    <scope>NUCLEOTIDE SEQUENCE [LARGE SCALE GENOMIC DNA]</scope>
    <source>
        <strain evidence="2 3">DNF00011</strain>
    </source>
</reference>
<name>A0A095YEX1_9MICC</name>
<dbReference type="EMBL" id="JRNH01000009">
    <property type="protein sequence ID" value="KGF20965.1"/>
    <property type="molecule type" value="Genomic_DNA"/>
</dbReference>
<sequence length="156" mass="16525">MLMAGLITATLVAGSSEAHASMVPEDAETMVLLEQLETSADPYAALDEMSESDQETLLQEFEEMDAEQVAEIFAPNGEISVSSAASVGIRSVASPAYSDIVWSFFEKAACVIHVDLVSCNKAAKDANKATASAKSFSLNHCIMAREMPTVTVTGMP</sequence>
<protein>
    <submittedName>
        <fullName evidence="2">Uncharacterized protein</fullName>
    </submittedName>
</protein>
<keyword evidence="1" id="KW-0732">Signal</keyword>
<feature type="signal peptide" evidence="1">
    <location>
        <begin position="1"/>
        <end position="20"/>
    </location>
</feature>
<accession>A0A095YEX1</accession>
<evidence type="ECO:0000313" key="3">
    <source>
        <dbReference type="Proteomes" id="UP000053528"/>
    </source>
</evidence>
<proteinExistence type="predicted"/>
<comment type="caution">
    <text evidence="2">The sequence shown here is derived from an EMBL/GenBank/DDBJ whole genome shotgun (WGS) entry which is preliminary data.</text>
</comment>
<evidence type="ECO:0000313" key="2">
    <source>
        <dbReference type="EMBL" id="KGF20965.1"/>
    </source>
</evidence>
<dbReference type="AlphaFoldDB" id="A0A095YEX1"/>
<evidence type="ECO:0000256" key="1">
    <source>
        <dbReference type="SAM" id="SignalP"/>
    </source>
</evidence>
<organism evidence="2 3">
    <name type="scientific">Pseudoglutamicibacter albus DNF00011</name>
    <dbReference type="NCBI Taxonomy" id="1401063"/>
    <lineage>
        <taxon>Bacteria</taxon>
        <taxon>Bacillati</taxon>
        <taxon>Actinomycetota</taxon>
        <taxon>Actinomycetes</taxon>
        <taxon>Micrococcales</taxon>
        <taxon>Micrococcaceae</taxon>
        <taxon>Pseudoglutamicibacter</taxon>
    </lineage>
</organism>
<dbReference type="Proteomes" id="UP000053528">
    <property type="component" value="Unassembled WGS sequence"/>
</dbReference>
<feature type="chain" id="PRO_5001922117" evidence="1">
    <location>
        <begin position="21"/>
        <end position="156"/>
    </location>
</feature>